<dbReference type="CDD" id="cd07346">
    <property type="entry name" value="ABC_6TM_exporters"/>
    <property type="match status" value="1"/>
</dbReference>
<keyword evidence="4 10" id="KW-0067">ATP-binding</keyword>
<evidence type="ECO:0000256" key="1">
    <source>
        <dbReference type="ARBA" id="ARBA00004651"/>
    </source>
</evidence>
<dbReference type="InterPro" id="IPR027417">
    <property type="entry name" value="P-loop_NTPase"/>
</dbReference>
<reference evidence="10 11" key="1">
    <citation type="submission" date="2024-04" db="EMBL/GenBank/DDBJ databases">
        <title>Polymorphospora sp. isolated from Baiyangdian Lake in Xiong'an New Area.</title>
        <authorList>
            <person name="Zhang X."/>
            <person name="Liu J."/>
        </authorList>
    </citation>
    <scope>NUCLEOTIDE SEQUENCE [LARGE SCALE GENOMIC DNA]</scope>
    <source>
        <strain evidence="10 11">2-325</strain>
    </source>
</reference>
<feature type="transmembrane region" description="Helical" evidence="7">
    <location>
        <begin position="71"/>
        <end position="92"/>
    </location>
</feature>
<dbReference type="Pfam" id="PF00664">
    <property type="entry name" value="ABC_membrane"/>
    <property type="match status" value="1"/>
</dbReference>
<gene>
    <name evidence="10" type="ORF">AAFH96_14760</name>
</gene>
<dbReference type="InterPro" id="IPR036640">
    <property type="entry name" value="ABC1_TM_sf"/>
</dbReference>
<dbReference type="SMART" id="SM00382">
    <property type="entry name" value="AAA"/>
    <property type="match status" value="1"/>
</dbReference>
<keyword evidence="11" id="KW-1185">Reference proteome</keyword>
<feature type="transmembrane region" description="Helical" evidence="7">
    <location>
        <begin position="261"/>
        <end position="279"/>
    </location>
</feature>
<keyword evidence="2 7" id="KW-0812">Transmembrane</keyword>
<comment type="caution">
    <text evidence="10">The sequence shown here is derived from an EMBL/GenBank/DDBJ whole genome shotgun (WGS) entry which is preliminary data.</text>
</comment>
<dbReference type="SUPFAM" id="SSF90123">
    <property type="entry name" value="ABC transporter transmembrane region"/>
    <property type="match status" value="1"/>
</dbReference>
<dbReference type="InterPro" id="IPR003439">
    <property type="entry name" value="ABC_transporter-like_ATP-bd"/>
</dbReference>
<dbReference type="EMBL" id="JBCGDC010000035">
    <property type="protein sequence ID" value="MFB6394361.1"/>
    <property type="molecule type" value="Genomic_DNA"/>
</dbReference>
<evidence type="ECO:0000313" key="10">
    <source>
        <dbReference type="EMBL" id="MFB6394361.1"/>
    </source>
</evidence>
<dbReference type="Gene3D" id="3.40.50.300">
    <property type="entry name" value="P-loop containing nucleotide triphosphate hydrolases"/>
    <property type="match status" value="1"/>
</dbReference>
<feature type="transmembrane region" description="Helical" evidence="7">
    <location>
        <begin position="171"/>
        <end position="190"/>
    </location>
</feature>
<organism evidence="10 11">
    <name type="scientific">Polymorphospora lycopeni</name>
    <dbReference type="NCBI Taxonomy" id="3140240"/>
    <lineage>
        <taxon>Bacteria</taxon>
        <taxon>Bacillati</taxon>
        <taxon>Actinomycetota</taxon>
        <taxon>Actinomycetes</taxon>
        <taxon>Micromonosporales</taxon>
        <taxon>Micromonosporaceae</taxon>
        <taxon>Polymorphospora</taxon>
    </lineage>
</organism>
<evidence type="ECO:0000259" key="9">
    <source>
        <dbReference type="PROSITE" id="PS50929"/>
    </source>
</evidence>
<dbReference type="PANTHER" id="PTHR43394:SF1">
    <property type="entry name" value="ATP-BINDING CASSETTE SUB-FAMILY B MEMBER 10, MITOCHONDRIAL"/>
    <property type="match status" value="1"/>
</dbReference>
<comment type="subcellular location">
    <subcellularLocation>
        <location evidence="1">Cell membrane</location>
        <topology evidence="1">Multi-pass membrane protein</topology>
    </subcellularLocation>
</comment>
<keyword evidence="3" id="KW-0547">Nucleotide-binding</keyword>
<evidence type="ECO:0000313" key="11">
    <source>
        <dbReference type="Proteomes" id="UP001582793"/>
    </source>
</evidence>
<keyword evidence="6 7" id="KW-0472">Membrane</keyword>
<dbReference type="PANTHER" id="PTHR43394">
    <property type="entry name" value="ATP-DEPENDENT PERMEASE MDL1, MITOCHONDRIAL"/>
    <property type="match status" value="1"/>
</dbReference>
<accession>A0ABV5CRB7</accession>
<evidence type="ECO:0000256" key="6">
    <source>
        <dbReference type="ARBA" id="ARBA00023136"/>
    </source>
</evidence>
<dbReference type="Proteomes" id="UP001582793">
    <property type="component" value="Unassembled WGS sequence"/>
</dbReference>
<evidence type="ECO:0000256" key="4">
    <source>
        <dbReference type="ARBA" id="ARBA00022840"/>
    </source>
</evidence>
<dbReference type="PROSITE" id="PS50893">
    <property type="entry name" value="ABC_TRANSPORTER_2"/>
    <property type="match status" value="1"/>
</dbReference>
<dbReference type="InterPro" id="IPR039421">
    <property type="entry name" value="Type_1_exporter"/>
</dbReference>
<dbReference type="SUPFAM" id="SSF52540">
    <property type="entry name" value="P-loop containing nucleoside triphosphate hydrolases"/>
    <property type="match status" value="1"/>
</dbReference>
<dbReference type="RefSeq" id="WP_364217284.1">
    <property type="nucleotide sequence ID" value="NZ_JBCGDC010000035.1"/>
</dbReference>
<sequence>MNTDDTPHTLPVASAREVRSQARRIAVRHRGPLLGALALHTLAAASGLVAPRLLGNLIEQVSRGTAEVTHAVVLILVFVVAQVILLAAAVYASARLGETVLAELREEFVDNVLALPLAVVERAGTGDLVNRTTRDVDMLSRAVRQAVPDTLFAGTTIVLTVGALILVDPLLALPCLVAVPVLWAATRWYLRRARDGYLRQSASYARITDGLTETADGARTVEALRVAHRRTARADADIAESYRAERYTLYLRSVFLPISDVGYVLPVAATLVLGGVFYLNGHVTLAAVTTATLYVQQVIVPVDVLLYWLNELQIGGASLARTLGVHGAAPARASLPVPAAGGGGRVGLDGVNFAYREGHDVLCDVTLRVEPGERLAVVGPSGAGKSTLGRLVAGIQPPTSGTVTIDDAALTDLPLDDLRRRVALVTQEHYVFAGTLRENLVMAKPSATDDELEKILKALDAWDWAAERGLDAAVGAGGAALSPAEAQQLALARLALADPQVVVLDEATSLLAPKAARHVERSLAAVLEGRTVIAIAHRLHTAHDADRIVVLEDGRVVESGSHDELVRAGGAYAALWRSWHG</sequence>
<dbReference type="Gene3D" id="1.20.1560.10">
    <property type="entry name" value="ABC transporter type 1, transmembrane domain"/>
    <property type="match status" value="1"/>
</dbReference>
<feature type="transmembrane region" description="Helical" evidence="7">
    <location>
        <begin position="33"/>
        <end position="51"/>
    </location>
</feature>
<evidence type="ECO:0000256" key="2">
    <source>
        <dbReference type="ARBA" id="ARBA00022692"/>
    </source>
</evidence>
<feature type="transmembrane region" description="Helical" evidence="7">
    <location>
        <begin position="146"/>
        <end position="165"/>
    </location>
</feature>
<name>A0ABV5CRB7_9ACTN</name>
<dbReference type="GO" id="GO:0005524">
    <property type="term" value="F:ATP binding"/>
    <property type="evidence" value="ECO:0007669"/>
    <property type="project" value="UniProtKB-KW"/>
</dbReference>
<evidence type="ECO:0000256" key="7">
    <source>
        <dbReference type="SAM" id="Phobius"/>
    </source>
</evidence>
<dbReference type="InterPro" id="IPR011527">
    <property type="entry name" value="ABC1_TM_dom"/>
</dbReference>
<dbReference type="InterPro" id="IPR003593">
    <property type="entry name" value="AAA+_ATPase"/>
</dbReference>
<proteinExistence type="predicted"/>
<evidence type="ECO:0000256" key="5">
    <source>
        <dbReference type="ARBA" id="ARBA00022989"/>
    </source>
</evidence>
<dbReference type="Pfam" id="PF00005">
    <property type="entry name" value="ABC_tran"/>
    <property type="match status" value="1"/>
</dbReference>
<keyword evidence="5 7" id="KW-1133">Transmembrane helix</keyword>
<evidence type="ECO:0000259" key="8">
    <source>
        <dbReference type="PROSITE" id="PS50893"/>
    </source>
</evidence>
<feature type="domain" description="ABC transmembrane type-1" evidence="9">
    <location>
        <begin position="34"/>
        <end position="313"/>
    </location>
</feature>
<evidence type="ECO:0000256" key="3">
    <source>
        <dbReference type="ARBA" id="ARBA00022741"/>
    </source>
</evidence>
<feature type="domain" description="ABC transporter" evidence="8">
    <location>
        <begin position="346"/>
        <end position="578"/>
    </location>
</feature>
<dbReference type="PROSITE" id="PS50929">
    <property type="entry name" value="ABC_TM1F"/>
    <property type="match status" value="1"/>
</dbReference>
<protein>
    <submittedName>
        <fullName evidence="10">ABC transporter ATP-binding protein</fullName>
    </submittedName>
</protein>